<gene>
    <name evidence="2" type="ORF">ACFPOF_28710</name>
</gene>
<sequence>MKLPKPINAYGGVALMIASITYLFSKNRRKQLKVQLFLGPIKEIIQRDNEWYCLIDEEIKRTNELEQSTFEELLFYLSKQISDLDLYLTEVKSNRFIRDSLIFYRQYIELLNLYKKNFDNLKKDELPNLLYFYGELRTALGIPRG</sequence>
<dbReference type="RefSeq" id="WP_378138830.1">
    <property type="nucleotide sequence ID" value="NZ_JBHSMI010000057.1"/>
</dbReference>
<keyword evidence="1" id="KW-0472">Membrane</keyword>
<evidence type="ECO:0000313" key="2">
    <source>
        <dbReference type="EMBL" id="MFC5406731.1"/>
    </source>
</evidence>
<reference evidence="3" key="1">
    <citation type="journal article" date="2019" name="Int. J. Syst. Evol. Microbiol.">
        <title>The Global Catalogue of Microorganisms (GCM) 10K type strain sequencing project: providing services to taxonomists for standard genome sequencing and annotation.</title>
        <authorList>
            <consortium name="The Broad Institute Genomics Platform"/>
            <consortium name="The Broad Institute Genome Sequencing Center for Infectious Disease"/>
            <person name="Wu L."/>
            <person name="Ma J."/>
        </authorList>
    </citation>
    <scope>NUCLEOTIDE SEQUENCE [LARGE SCALE GENOMIC DNA]</scope>
    <source>
        <strain evidence="3">CGMCC 1.18575</strain>
    </source>
</reference>
<dbReference type="EMBL" id="JBHSMI010000057">
    <property type="protein sequence ID" value="MFC5406731.1"/>
    <property type="molecule type" value="Genomic_DNA"/>
</dbReference>
<proteinExistence type="predicted"/>
<dbReference type="Proteomes" id="UP001596113">
    <property type="component" value="Unassembled WGS sequence"/>
</dbReference>
<evidence type="ECO:0000313" key="3">
    <source>
        <dbReference type="Proteomes" id="UP001596113"/>
    </source>
</evidence>
<keyword evidence="1" id="KW-0812">Transmembrane</keyword>
<name>A0ABW0HZR7_9BACL</name>
<organism evidence="2 3">
    <name type="scientific">Cohnella soli</name>
    <dbReference type="NCBI Taxonomy" id="425005"/>
    <lineage>
        <taxon>Bacteria</taxon>
        <taxon>Bacillati</taxon>
        <taxon>Bacillota</taxon>
        <taxon>Bacilli</taxon>
        <taxon>Bacillales</taxon>
        <taxon>Paenibacillaceae</taxon>
        <taxon>Cohnella</taxon>
    </lineage>
</organism>
<comment type="caution">
    <text evidence="2">The sequence shown here is derived from an EMBL/GenBank/DDBJ whole genome shotgun (WGS) entry which is preliminary data.</text>
</comment>
<feature type="transmembrane region" description="Helical" evidence="1">
    <location>
        <begin position="6"/>
        <end position="24"/>
    </location>
</feature>
<accession>A0ABW0HZR7</accession>
<protein>
    <submittedName>
        <fullName evidence="2">Uncharacterized protein</fullName>
    </submittedName>
</protein>
<evidence type="ECO:0000256" key="1">
    <source>
        <dbReference type="SAM" id="Phobius"/>
    </source>
</evidence>
<keyword evidence="1" id="KW-1133">Transmembrane helix</keyword>
<keyword evidence="3" id="KW-1185">Reference proteome</keyword>